<keyword evidence="2" id="KW-0547">Nucleotide-binding</keyword>
<proteinExistence type="predicted"/>
<evidence type="ECO:0000259" key="1">
    <source>
        <dbReference type="Pfam" id="PF01935"/>
    </source>
</evidence>
<sequence length="819" mass="91292">MSTHTGSSVQTPAKFANADQVWVYEITSIAEHSSTISAEELQAFSQLQNQCLRTIAGWLNNISEYSFELRLMNSPVTRSVQVFLLVFLRFRNKAVSHSADSMIYRLHLEQLFPEGYCFREVSASRIEAILQPIGMHTCYSIRRKPGTLPAGRFNFQYGKVPFLAPLTTTQSEKQPFNDRIAPSLCIPAIYELQPATIDWYMVFTQLSSTQDQVHIRISLRTEEVSAFERMLGYHYYQLLLDSCQAQGIRSLTEQQFLKGLEKYRHASFLYAINIQVAASHASAAAGVAHSLGAGLIGSDHHFLEVLGTVVPTGTTIQEVWRQGSLFFETFPNSVCGRPHGYGEFLDKSLYVYSEAELSNFFSLPVADKRGMPGMNTRRDNPFQVPVISRQTPKAIIPGYMKGRASGVEKGESLRSAHASHLYRISSEDLVRHTLIVGVPGSGKTNTTLQLVRQIMEHGIPFLMIEPVKGEYYQQLATWEIPGAKKIHRFQLRTPRDGVKKIDKSFLRFNPLIPVPGITVSEHIGLIKSALMAAAPMEGVMPMIFNDFLTQFYIELCGDEALLYDPTFILPAVGASGMATSVSSFGPFAEKFFKDASRFTAAKSNSEVEASIRRRIIAFTSGKLAQIFAPESAENDAALLERNTDIILNEPCCIDLESTGDDGDKALIMAFLLNFLYESRKMRKSHDPDNQLHITFVEEAHRLLKTGGESRGSETPGAAAKSTELFTNLLAEARAKAEGIVIIEQSPGKLPSDAIKFTNLKIMHRLSDTDDREYLGKAMSLQPGQIEFAAVLQCGEAIVFDDQLNKPVLVQMNRFQHHSK</sequence>
<evidence type="ECO:0000313" key="3">
    <source>
        <dbReference type="Proteomes" id="UP001165367"/>
    </source>
</evidence>
<dbReference type="PANTHER" id="PTHR30121:SF6">
    <property type="entry name" value="SLR6007 PROTEIN"/>
    <property type="match status" value="1"/>
</dbReference>
<dbReference type="Gene3D" id="3.40.50.300">
    <property type="entry name" value="P-loop containing nucleotide triphosphate hydrolases"/>
    <property type="match status" value="2"/>
</dbReference>
<dbReference type="InterPro" id="IPR002789">
    <property type="entry name" value="HerA_central"/>
</dbReference>
<protein>
    <submittedName>
        <fullName evidence="2">ATP-binding protein</fullName>
    </submittedName>
</protein>
<accession>A0ABS9KK48</accession>
<dbReference type="Proteomes" id="UP001165367">
    <property type="component" value="Unassembled WGS sequence"/>
</dbReference>
<dbReference type="InterPro" id="IPR051162">
    <property type="entry name" value="T4SS_component"/>
</dbReference>
<dbReference type="SUPFAM" id="SSF52540">
    <property type="entry name" value="P-loop containing nucleoside triphosphate hydrolases"/>
    <property type="match status" value="1"/>
</dbReference>
<dbReference type="PANTHER" id="PTHR30121">
    <property type="entry name" value="UNCHARACTERIZED PROTEIN YJGR-RELATED"/>
    <property type="match status" value="1"/>
</dbReference>
<keyword evidence="2" id="KW-0067">ATP-binding</keyword>
<dbReference type="EMBL" id="JAKLTR010000001">
    <property type="protein sequence ID" value="MCG2612693.1"/>
    <property type="molecule type" value="Genomic_DNA"/>
</dbReference>
<reference evidence="2" key="1">
    <citation type="submission" date="2022-01" db="EMBL/GenBank/DDBJ databases">
        <authorList>
            <person name="Jo J.-H."/>
            <person name="Im W.-T."/>
        </authorList>
    </citation>
    <scope>NUCLEOTIDE SEQUENCE</scope>
    <source>
        <strain evidence="2">NA20</strain>
    </source>
</reference>
<name>A0ABS9KK48_9BACT</name>
<dbReference type="Pfam" id="PF01935">
    <property type="entry name" value="DUF87"/>
    <property type="match status" value="1"/>
</dbReference>
<gene>
    <name evidence="2" type="ORF">LZZ85_00315</name>
</gene>
<feature type="domain" description="Helicase HerA central" evidence="1">
    <location>
        <begin position="427"/>
        <end position="491"/>
    </location>
</feature>
<evidence type="ECO:0000313" key="2">
    <source>
        <dbReference type="EMBL" id="MCG2612693.1"/>
    </source>
</evidence>
<dbReference type="GO" id="GO:0005524">
    <property type="term" value="F:ATP binding"/>
    <property type="evidence" value="ECO:0007669"/>
    <property type="project" value="UniProtKB-KW"/>
</dbReference>
<organism evidence="2 3">
    <name type="scientific">Terrimonas ginsenosidimutans</name>
    <dbReference type="NCBI Taxonomy" id="2908004"/>
    <lineage>
        <taxon>Bacteria</taxon>
        <taxon>Pseudomonadati</taxon>
        <taxon>Bacteroidota</taxon>
        <taxon>Chitinophagia</taxon>
        <taxon>Chitinophagales</taxon>
        <taxon>Chitinophagaceae</taxon>
        <taxon>Terrimonas</taxon>
    </lineage>
</organism>
<keyword evidence="3" id="KW-1185">Reference proteome</keyword>
<dbReference type="RefSeq" id="WP_237867922.1">
    <property type="nucleotide sequence ID" value="NZ_JAKLTR010000001.1"/>
</dbReference>
<dbReference type="InterPro" id="IPR027417">
    <property type="entry name" value="P-loop_NTPase"/>
</dbReference>
<comment type="caution">
    <text evidence="2">The sequence shown here is derived from an EMBL/GenBank/DDBJ whole genome shotgun (WGS) entry which is preliminary data.</text>
</comment>